<feature type="transmembrane region" description="Helical" evidence="7">
    <location>
        <begin position="182"/>
        <end position="203"/>
    </location>
</feature>
<evidence type="ECO:0000256" key="3">
    <source>
        <dbReference type="ARBA" id="ARBA00022475"/>
    </source>
</evidence>
<dbReference type="Pfam" id="PF00528">
    <property type="entry name" value="BPD_transp_1"/>
    <property type="match status" value="1"/>
</dbReference>
<dbReference type="Gene3D" id="1.10.3720.10">
    <property type="entry name" value="MetI-like"/>
    <property type="match status" value="1"/>
</dbReference>
<dbReference type="PROSITE" id="PS50928">
    <property type="entry name" value="ABC_TM1"/>
    <property type="match status" value="1"/>
</dbReference>
<proteinExistence type="inferred from homology"/>
<name>A0ABP7BTA4_9MICO</name>
<evidence type="ECO:0000256" key="7">
    <source>
        <dbReference type="RuleBase" id="RU363032"/>
    </source>
</evidence>
<reference evidence="10" key="1">
    <citation type="journal article" date="2019" name="Int. J. Syst. Evol. Microbiol.">
        <title>The Global Catalogue of Microorganisms (GCM) 10K type strain sequencing project: providing services to taxonomists for standard genome sequencing and annotation.</title>
        <authorList>
            <consortium name="The Broad Institute Genomics Platform"/>
            <consortium name="The Broad Institute Genome Sequencing Center for Infectious Disease"/>
            <person name="Wu L."/>
            <person name="Ma J."/>
        </authorList>
    </citation>
    <scope>NUCLEOTIDE SEQUENCE [LARGE SCALE GENOMIC DNA]</scope>
    <source>
        <strain evidence="10">JCM 16546</strain>
    </source>
</reference>
<keyword evidence="10" id="KW-1185">Reference proteome</keyword>
<dbReference type="SUPFAM" id="SSF161098">
    <property type="entry name" value="MetI-like"/>
    <property type="match status" value="1"/>
</dbReference>
<keyword evidence="6 7" id="KW-0472">Membrane</keyword>
<dbReference type="Proteomes" id="UP001410795">
    <property type="component" value="Unassembled WGS sequence"/>
</dbReference>
<evidence type="ECO:0000313" key="10">
    <source>
        <dbReference type="Proteomes" id="UP001410795"/>
    </source>
</evidence>
<evidence type="ECO:0000256" key="2">
    <source>
        <dbReference type="ARBA" id="ARBA00022448"/>
    </source>
</evidence>
<evidence type="ECO:0000256" key="4">
    <source>
        <dbReference type="ARBA" id="ARBA00022692"/>
    </source>
</evidence>
<comment type="similarity">
    <text evidence="7">Belongs to the binding-protein-dependent transport system permease family.</text>
</comment>
<keyword evidence="5 7" id="KW-1133">Transmembrane helix</keyword>
<feature type="transmembrane region" description="Helical" evidence="7">
    <location>
        <begin position="138"/>
        <end position="162"/>
    </location>
</feature>
<dbReference type="PANTHER" id="PTHR43163:SF6">
    <property type="entry name" value="DIPEPTIDE TRANSPORT SYSTEM PERMEASE PROTEIN DPPB-RELATED"/>
    <property type="match status" value="1"/>
</dbReference>
<evidence type="ECO:0000256" key="1">
    <source>
        <dbReference type="ARBA" id="ARBA00004651"/>
    </source>
</evidence>
<keyword evidence="2 7" id="KW-0813">Transport</keyword>
<gene>
    <name evidence="9" type="ORF">GCM10022202_31880</name>
</gene>
<feature type="transmembrane region" description="Helical" evidence="7">
    <location>
        <begin position="287"/>
        <end position="313"/>
    </location>
</feature>
<feature type="transmembrane region" description="Helical" evidence="7">
    <location>
        <begin position="102"/>
        <end position="126"/>
    </location>
</feature>
<protein>
    <submittedName>
        <fullName evidence="9">ABC transporter permease</fullName>
    </submittedName>
</protein>
<evidence type="ECO:0000256" key="5">
    <source>
        <dbReference type="ARBA" id="ARBA00022989"/>
    </source>
</evidence>
<comment type="caution">
    <text evidence="9">The sequence shown here is derived from an EMBL/GenBank/DDBJ whole genome shotgun (WGS) entry which is preliminary data.</text>
</comment>
<dbReference type="InterPro" id="IPR045621">
    <property type="entry name" value="BPD_transp_1_N"/>
</dbReference>
<feature type="domain" description="ABC transmembrane type-1" evidence="8">
    <location>
        <begin position="98"/>
        <end position="310"/>
    </location>
</feature>
<comment type="subcellular location">
    <subcellularLocation>
        <location evidence="1 7">Cell membrane</location>
        <topology evidence="1 7">Multi-pass membrane protein</topology>
    </subcellularLocation>
</comment>
<dbReference type="CDD" id="cd06261">
    <property type="entry name" value="TM_PBP2"/>
    <property type="match status" value="1"/>
</dbReference>
<dbReference type="InterPro" id="IPR035906">
    <property type="entry name" value="MetI-like_sf"/>
</dbReference>
<keyword evidence="4 7" id="KW-0812">Transmembrane</keyword>
<dbReference type="EMBL" id="BAAAYV010000025">
    <property type="protein sequence ID" value="GAA3667450.1"/>
    <property type="molecule type" value="Genomic_DNA"/>
</dbReference>
<dbReference type="Pfam" id="PF19300">
    <property type="entry name" value="BPD_transp_1_N"/>
    <property type="match status" value="1"/>
</dbReference>
<sequence length="319" mass="33848">MALNILRRLLAGVVLLFVVATVVFVALQLVPGDPARTILTGTGATPTEEAVQALRDELGLNLPLWQQYAAFLGQLATGSLGESLQNGQPVLDLVAQRLPRTLILILTSTVVSVLLGVLIGATAARFSAGRGAWWDRVVLAATSVGVAVPSFVAAVLLVYAFGVQLQWLPSGGFVPFERNPAGFFQSLILPTAALAVGFTGTVARMTRSSVLGVGNQDWVRTGRAVGLRERTVFLRHVLRNSLSPVLTVTGLQMGAMLGGTVIIERVFNYPGLSGLLIDAVTQRDYPIVQGVVLVIAALFVVLNIVVDIAYGFLDPRGRN</sequence>
<evidence type="ECO:0000259" key="8">
    <source>
        <dbReference type="PROSITE" id="PS50928"/>
    </source>
</evidence>
<evidence type="ECO:0000256" key="6">
    <source>
        <dbReference type="ARBA" id="ARBA00023136"/>
    </source>
</evidence>
<accession>A0ABP7BTA4</accession>
<dbReference type="PANTHER" id="PTHR43163">
    <property type="entry name" value="DIPEPTIDE TRANSPORT SYSTEM PERMEASE PROTEIN DPPB-RELATED"/>
    <property type="match status" value="1"/>
</dbReference>
<keyword evidence="3" id="KW-1003">Cell membrane</keyword>
<dbReference type="RefSeq" id="WP_221858300.1">
    <property type="nucleotide sequence ID" value="NZ_BAAAYV010000025.1"/>
</dbReference>
<feature type="transmembrane region" description="Helical" evidence="7">
    <location>
        <begin position="9"/>
        <end position="30"/>
    </location>
</feature>
<feature type="transmembrane region" description="Helical" evidence="7">
    <location>
        <begin position="245"/>
        <end position="267"/>
    </location>
</feature>
<evidence type="ECO:0000313" key="9">
    <source>
        <dbReference type="EMBL" id="GAA3667450.1"/>
    </source>
</evidence>
<organism evidence="9 10">
    <name type="scientific">Microbacterium marinilacus</name>
    <dbReference type="NCBI Taxonomy" id="415209"/>
    <lineage>
        <taxon>Bacteria</taxon>
        <taxon>Bacillati</taxon>
        <taxon>Actinomycetota</taxon>
        <taxon>Actinomycetes</taxon>
        <taxon>Micrococcales</taxon>
        <taxon>Microbacteriaceae</taxon>
        <taxon>Microbacterium</taxon>
    </lineage>
</organism>
<dbReference type="InterPro" id="IPR000515">
    <property type="entry name" value="MetI-like"/>
</dbReference>